<feature type="domain" description="C-type lectin" evidence="4">
    <location>
        <begin position="354"/>
        <end position="463"/>
    </location>
</feature>
<dbReference type="CDD" id="cd00037">
    <property type="entry name" value="CLECT"/>
    <property type="match status" value="1"/>
</dbReference>
<dbReference type="PANTHER" id="PTHR45710:SF26">
    <property type="entry name" value="RH26557P"/>
    <property type="match status" value="1"/>
</dbReference>
<comment type="caution">
    <text evidence="5">The sequence shown here is derived from an EMBL/GenBank/DDBJ whole genome shotgun (WGS) entry which is preliminary data.</text>
</comment>
<keyword evidence="3" id="KW-1133">Transmembrane helix</keyword>
<dbReference type="EMBL" id="JAGKHQ010000004">
    <property type="protein sequence ID" value="KAG7518789.1"/>
    <property type="molecule type" value="Genomic_DNA"/>
</dbReference>
<dbReference type="InterPro" id="IPR001304">
    <property type="entry name" value="C-type_lectin-like"/>
</dbReference>
<comment type="subcellular location">
    <subcellularLocation>
        <location evidence="1">Cell membrane</location>
        <topology evidence="1">Single-pass type II membrane protein</topology>
    </subcellularLocation>
</comment>
<dbReference type="AlphaFoldDB" id="A0AAV6SN95"/>
<gene>
    <name evidence="5" type="ORF">JOB18_043762</name>
</gene>
<keyword evidence="6" id="KW-1185">Reference proteome</keyword>
<feature type="compositionally biased region" description="Low complexity" evidence="2">
    <location>
        <begin position="308"/>
        <end position="318"/>
    </location>
</feature>
<evidence type="ECO:0000256" key="2">
    <source>
        <dbReference type="SAM" id="MobiDB-lite"/>
    </source>
</evidence>
<protein>
    <recommendedName>
        <fullName evidence="4">C-type lectin domain-containing protein</fullName>
    </recommendedName>
</protein>
<dbReference type="SMART" id="SM00034">
    <property type="entry name" value="CLECT"/>
    <property type="match status" value="2"/>
</dbReference>
<dbReference type="PANTHER" id="PTHR45710">
    <property type="entry name" value="C-TYPE LECTIN DOMAIN-CONTAINING PROTEIN 180"/>
    <property type="match status" value="1"/>
</dbReference>
<feature type="domain" description="C-type lectin" evidence="4">
    <location>
        <begin position="130"/>
        <end position="223"/>
    </location>
</feature>
<dbReference type="PROSITE" id="PS50041">
    <property type="entry name" value="C_TYPE_LECTIN_2"/>
    <property type="match status" value="2"/>
</dbReference>
<evidence type="ECO:0000256" key="1">
    <source>
        <dbReference type="ARBA" id="ARBA00004401"/>
    </source>
</evidence>
<keyword evidence="3" id="KW-0472">Membrane</keyword>
<dbReference type="Pfam" id="PF00059">
    <property type="entry name" value="Lectin_C"/>
    <property type="match status" value="2"/>
</dbReference>
<dbReference type="Proteomes" id="UP000693946">
    <property type="component" value="Linkage Group LG12"/>
</dbReference>
<accession>A0AAV6SN95</accession>
<organism evidence="5 6">
    <name type="scientific">Solea senegalensis</name>
    <name type="common">Senegalese sole</name>
    <dbReference type="NCBI Taxonomy" id="28829"/>
    <lineage>
        <taxon>Eukaryota</taxon>
        <taxon>Metazoa</taxon>
        <taxon>Chordata</taxon>
        <taxon>Craniata</taxon>
        <taxon>Vertebrata</taxon>
        <taxon>Euteleostomi</taxon>
        <taxon>Actinopterygii</taxon>
        <taxon>Neopterygii</taxon>
        <taxon>Teleostei</taxon>
        <taxon>Neoteleostei</taxon>
        <taxon>Acanthomorphata</taxon>
        <taxon>Carangaria</taxon>
        <taxon>Pleuronectiformes</taxon>
        <taxon>Pleuronectoidei</taxon>
        <taxon>Soleidae</taxon>
        <taxon>Solea</taxon>
    </lineage>
</organism>
<reference evidence="5 6" key="1">
    <citation type="journal article" date="2021" name="Sci. Rep.">
        <title>Chromosome anchoring in Senegalese sole (Solea senegalensis) reveals sex-associated markers and genome rearrangements in flatfish.</title>
        <authorList>
            <person name="Guerrero-Cozar I."/>
            <person name="Gomez-Garrido J."/>
            <person name="Berbel C."/>
            <person name="Martinez-Blanch J.F."/>
            <person name="Alioto T."/>
            <person name="Claros M.G."/>
            <person name="Gagnaire P.A."/>
            <person name="Manchado M."/>
        </authorList>
    </citation>
    <scope>NUCLEOTIDE SEQUENCE [LARGE SCALE GENOMIC DNA]</scope>
    <source>
        <strain evidence="5">Sse05_10M</strain>
    </source>
</reference>
<feature type="transmembrane region" description="Helical" evidence="3">
    <location>
        <begin position="260"/>
        <end position="289"/>
    </location>
</feature>
<name>A0AAV6SN95_SOLSE</name>
<proteinExistence type="predicted"/>
<dbReference type="InterPro" id="IPR050828">
    <property type="entry name" value="C-type_lectin/matrix_domain"/>
</dbReference>
<evidence type="ECO:0000259" key="4">
    <source>
        <dbReference type="PROSITE" id="PS50041"/>
    </source>
</evidence>
<keyword evidence="3" id="KW-0812">Transmembrane</keyword>
<dbReference type="InterPro" id="IPR018378">
    <property type="entry name" value="C-type_lectin_CS"/>
</dbReference>
<dbReference type="GO" id="GO:0005886">
    <property type="term" value="C:plasma membrane"/>
    <property type="evidence" value="ECO:0007669"/>
    <property type="project" value="UniProtKB-SubCell"/>
</dbReference>
<evidence type="ECO:0000313" key="5">
    <source>
        <dbReference type="EMBL" id="KAG7518789.1"/>
    </source>
</evidence>
<evidence type="ECO:0000256" key="3">
    <source>
        <dbReference type="SAM" id="Phobius"/>
    </source>
</evidence>
<evidence type="ECO:0000313" key="6">
    <source>
        <dbReference type="Proteomes" id="UP000693946"/>
    </source>
</evidence>
<feature type="transmembrane region" description="Helical" evidence="3">
    <location>
        <begin position="38"/>
        <end position="66"/>
    </location>
</feature>
<feature type="compositionally biased region" description="Acidic residues" evidence="2">
    <location>
        <begin position="319"/>
        <end position="328"/>
    </location>
</feature>
<feature type="region of interest" description="Disordered" evidence="2">
    <location>
        <begin position="308"/>
        <end position="332"/>
    </location>
</feature>
<dbReference type="PROSITE" id="PS00615">
    <property type="entry name" value="C_TYPE_LECTIN_1"/>
    <property type="match status" value="1"/>
</dbReference>
<sequence>MCHILKKNRYALPHYGPEMNPGSITGSNFLNTHRPDRFLHPVIVLIIFTMKVLLFLTVLLCGVLAITAAAVEAVKPEEAPVEPQEEKQVVEVEVEAVPEAVPLEGEPQPAGEVAAPVQGRFICPSGWVGYKDGCYLFVTAGRSWNSAAAYCNSLGASLPSVKNVFDYSFLQDLTMRSGQSVSWMGGFYFQTWMWLDQSPFSYSNFASVNTVSRYQCMYLQTRGCVYKEPSSLMFIITAASDTGTVSSHIDPTDVQSPHRLLFIIFIMKAIFVLSVLLSAVLALAAAAAVGAVEPAEAAVELQKESQVEAAEPAEAPVEPQEENQEGEPEVFSASKVAEPIEGRFFFCPSGWERYRNTCYLFVRSSRSWSSAMAYCDTLGATLPSAHDLFDYSFLQSMTSRAGYTTSWMGGMYFQGWRWVDRTNFGYQNWYSHNSVSSYPCVYLNTALGWSNSNCAISRAFICQRRSDAC</sequence>